<reference evidence="1 2" key="1">
    <citation type="submission" date="2020-08" db="EMBL/GenBank/DDBJ databases">
        <title>A Genomic Blueprint of the Chicken Gut Microbiome.</title>
        <authorList>
            <person name="Gilroy R."/>
            <person name="Ravi A."/>
            <person name="Getino M."/>
            <person name="Pursley I."/>
            <person name="Horton D.L."/>
            <person name="Alikhan N.-F."/>
            <person name="Baker D."/>
            <person name="Gharbi K."/>
            <person name="Hall N."/>
            <person name="Watson M."/>
            <person name="Adriaenssens E.M."/>
            <person name="Foster-Nyarko E."/>
            <person name="Jarju S."/>
            <person name="Secka A."/>
            <person name="Antonio M."/>
            <person name="Oren A."/>
            <person name="Chaudhuri R."/>
            <person name="La Ragione R.M."/>
            <person name="Hildebrand F."/>
            <person name="Pallen M.J."/>
        </authorList>
    </citation>
    <scope>NUCLEOTIDE SEQUENCE [LARGE SCALE GENOMIC DNA]</scope>
    <source>
        <strain evidence="1 2">Sa3CUA8</strain>
    </source>
</reference>
<evidence type="ECO:0008006" key="3">
    <source>
        <dbReference type="Google" id="ProtNLM"/>
    </source>
</evidence>
<name>A0ABR8PI13_9BACL</name>
<dbReference type="Proteomes" id="UP000659496">
    <property type="component" value="Unassembled WGS sequence"/>
</dbReference>
<keyword evidence="2" id="KW-1185">Reference proteome</keyword>
<comment type="caution">
    <text evidence="1">The sequence shown here is derived from an EMBL/GenBank/DDBJ whole genome shotgun (WGS) entry which is preliminary data.</text>
</comment>
<evidence type="ECO:0000313" key="2">
    <source>
        <dbReference type="Proteomes" id="UP000659496"/>
    </source>
</evidence>
<dbReference type="InterPro" id="IPR014967">
    <property type="entry name" value="Uncharacterised_YugN-like"/>
</dbReference>
<dbReference type="InterPro" id="IPR036491">
    <property type="entry name" value="YugN-like_sf"/>
</dbReference>
<gene>
    <name evidence="1" type="ORF">H9659_05615</name>
</gene>
<organism evidence="1 2">
    <name type="scientific">Sporosarcina gallistercoris</name>
    <dbReference type="NCBI Taxonomy" id="2762245"/>
    <lineage>
        <taxon>Bacteria</taxon>
        <taxon>Bacillati</taxon>
        <taxon>Bacillota</taxon>
        <taxon>Bacilli</taxon>
        <taxon>Bacillales</taxon>
        <taxon>Caryophanaceae</taxon>
        <taxon>Sporosarcina</taxon>
    </lineage>
</organism>
<protein>
    <recommendedName>
        <fullName evidence="3">YugN-like family protein</fullName>
    </recommendedName>
</protein>
<dbReference type="SUPFAM" id="SSF160755">
    <property type="entry name" value="YugN-like"/>
    <property type="match status" value="1"/>
</dbReference>
<dbReference type="Pfam" id="PF08868">
    <property type="entry name" value="YugN"/>
    <property type="match status" value="1"/>
</dbReference>
<dbReference type="Gene3D" id="3.30.310.100">
    <property type="entry name" value="YugN-like"/>
    <property type="match status" value="1"/>
</dbReference>
<sequence>MIRLKTGLEGRKTQFGVIQNRLEECGYHLGGNWDYHTGFFDRVLNREEGETIYIRAPFDVIAGMLDQDNASIQFKTPYIIKHVVNIGFDSEENSLLTSTFNQFQEPLDKDGRIPDKSKWQEIGVREVNRLLAILE</sequence>
<dbReference type="EMBL" id="JACSQY010000003">
    <property type="protein sequence ID" value="MBD7907798.1"/>
    <property type="molecule type" value="Genomic_DNA"/>
</dbReference>
<dbReference type="RefSeq" id="WP_191688957.1">
    <property type="nucleotide sequence ID" value="NZ_JACSQY010000003.1"/>
</dbReference>
<proteinExistence type="predicted"/>
<accession>A0ABR8PI13</accession>
<evidence type="ECO:0000313" key="1">
    <source>
        <dbReference type="EMBL" id="MBD7907798.1"/>
    </source>
</evidence>